<evidence type="ECO:0000313" key="2">
    <source>
        <dbReference type="EMBL" id="ODV60793.1"/>
    </source>
</evidence>
<sequence>MAPQVKKTTKVGKTFCKSPTVSEERLNEVPLKKIGSKRHHQRKNQNPPTRTPFRS</sequence>
<reference evidence="3" key="1">
    <citation type="submission" date="2016-05" db="EMBL/GenBank/DDBJ databases">
        <title>Comparative genomics of biotechnologically important yeasts.</title>
        <authorList>
            <consortium name="DOE Joint Genome Institute"/>
            <person name="Riley R."/>
            <person name="Haridas S."/>
            <person name="Wolfe K.H."/>
            <person name="Lopes M.R."/>
            <person name="Hittinger C.T."/>
            <person name="Goker M."/>
            <person name="Salamov A."/>
            <person name="Wisecaver J."/>
            <person name="Long T.M."/>
            <person name="Aerts A.L."/>
            <person name="Barry K."/>
            <person name="Choi C."/>
            <person name="Clum A."/>
            <person name="Coughlan A.Y."/>
            <person name="Deshpande S."/>
            <person name="Douglass A.P."/>
            <person name="Hanson S.J."/>
            <person name="Klenk H.-P."/>
            <person name="Labutti K."/>
            <person name="Lapidus A."/>
            <person name="Lindquist E."/>
            <person name="Lipzen A."/>
            <person name="Meier-Kolthoff J.P."/>
            <person name="Ohm R.A."/>
            <person name="Otillar R.P."/>
            <person name="Pangilinan J."/>
            <person name="Peng Y."/>
            <person name="Rokas A."/>
            <person name="Rosa C.A."/>
            <person name="Scheuner C."/>
            <person name="Sibirny A.A."/>
            <person name="Slot J.C."/>
            <person name="Stielow J.B."/>
            <person name="Sun H."/>
            <person name="Kurtzman C.P."/>
            <person name="Blackwell M."/>
            <person name="Grigoriev I.V."/>
            <person name="Jeffries T.W."/>
        </authorList>
    </citation>
    <scope>NUCLEOTIDE SEQUENCE [LARGE SCALE GENOMIC DNA]</scope>
    <source>
        <strain evidence="3">DSM 1968</strain>
    </source>
</reference>
<feature type="compositionally biased region" description="Basic and acidic residues" evidence="1">
    <location>
        <begin position="22"/>
        <end position="31"/>
    </location>
</feature>
<dbReference type="InParanoid" id="A0A1D2VH25"/>
<evidence type="ECO:0000313" key="3">
    <source>
        <dbReference type="Proteomes" id="UP000095038"/>
    </source>
</evidence>
<accession>A0A1D2VH25</accession>
<feature type="compositionally biased region" description="Basic residues" evidence="1">
    <location>
        <begin position="34"/>
        <end position="43"/>
    </location>
</feature>
<gene>
    <name evidence="2" type="ORF">ASCRUDRAFT_81157</name>
</gene>
<dbReference type="EMBL" id="KV454481">
    <property type="protein sequence ID" value="ODV60793.1"/>
    <property type="molecule type" value="Genomic_DNA"/>
</dbReference>
<organism evidence="2 3">
    <name type="scientific">Ascoidea rubescens DSM 1968</name>
    <dbReference type="NCBI Taxonomy" id="1344418"/>
    <lineage>
        <taxon>Eukaryota</taxon>
        <taxon>Fungi</taxon>
        <taxon>Dikarya</taxon>
        <taxon>Ascomycota</taxon>
        <taxon>Saccharomycotina</taxon>
        <taxon>Saccharomycetes</taxon>
        <taxon>Ascoideaceae</taxon>
        <taxon>Ascoidea</taxon>
    </lineage>
</organism>
<dbReference type="Proteomes" id="UP000095038">
    <property type="component" value="Unassembled WGS sequence"/>
</dbReference>
<dbReference type="GeneID" id="30968212"/>
<name>A0A1D2VH25_9ASCO</name>
<proteinExistence type="predicted"/>
<feature type="region of interest" description="Disordered" evidence="1">
    <location>
        <begin position="1"/>
        <end position="55"/>
    </location>
</feature>
<evidence type="ECO:0000256" key="1">
    <source>
        <dbReference type="SAM" id="MobiDB-lite"/>
    </source>
</evidence>
<dbReference type="AlphaFoldDB" id="A0A1D2VH25"/>
<protein>
    <submittedName>
        <fullName evidence="2">Uncharacterized protein</fullName>
    </submittedName>
</protein>
<dbReference type="RefSeq" id="XP_020047100.1">
    <property type="nucleotide sequence ID" value="XM_020194576.1"/>
</dbReference>
<keyword evidence="3" id="KW-1185">Reference proteome</keyword>
<feature type="compositionally biased region" description="Polar residues" evidence="1">
    <location>
        <begin position="44"/>
        <end position="55"/>
    </location>
</feature>